<protein>
    <submittedName>
        <fullName evidence="2">Uncharacterized protein</fullName>
    </submittedName>
</protein>
<gene>
    <name evidence="2" type="ORF">Raf01_56720</name>
</gene>
<dbReference type="Proteomes" id="UP000642748">
    <property type="component" value="Unassembled WGS sequence"/>
</dbReference>
<dbReference type="AlphaFoldDB" id="A0A8J3VSU4"/>
<feature type="region of interest" description="Disordered" evidence="1">
    <location>
        <begin position="55"/>
        <end position="84"/>
    </location>
</feature>
<keyword evidence="3" id="KW-1185">Reference proteome</keyword>
<dbReference type="EMBL" id="BONZ01000055">
    <property type="protein sequence ID" value="GIH17500.1"/>
    <property type="molecule type" value="Genomic_DNA"/>
</dbReference>
<proteinExistence type="predicted"/>
<evidence type="ECO:0000313" key="2">
    <source>
        <dbReference type="EMBL" id="GIH17500.1"/>
    </source>
</evidence>
<comment type="caution">
    <text evidence="2">The sequence shown here is derived from an EMBL/GenBank/DDBJ whole genome shotgun (WGS) entry which is preliminary data.</text>
</comment>
<accession>A0A8J3VSU4</accession>
<name>A0A8J3VSU4_9ACTN</name>
<feature type="region of interest" description="Disordered" evidence="1">
    <location>
        <begin position="1"/>
        <end position="26"/>
    </location>
</feature>
<evidence type="ECO:0000256" key="1">
    <source>
        <dbReference type="SAM" id="MobiDB-lite"/>
    </source>
</evidence>
<sequence length="130" mass="13714">MPAARLGPAAEAGDTASTGSADTRSPASAAAAIRRYVFLIAFLYLLIGNGRDEGGARRARVLPRGIGQRRDASGDRSRRDGAARCWTGGDRPCARRVDITWASPGMAERVHGHRAGASLPELAVSEKESE</sequence>
<feature type="region of interest" description="Disordered" evidence="1">
    <location>
        <begin position="109"/>
        <end position="130"/>
    </location>
</feature>
<evidence type="ECO:0000313" key="3">
    <source>
        <dbReference type="Proteomes" id="UP000642748"/>
    </source>
</evidence>
<feature type="compositionally biased region" description="Basic and acidic residues" evidence="1">
    <location>
        <begin position="68"/>
        <end position="82"/>
    </location>
</feature>
<organism evidence="2 3">
    <name type="scientific">Rugosimonospora africana</name>
    <dbReference type="NCBI Taxonomy" id="556532"/>
    <lineage>
        <taxon>Bacteria</taxon>
        <taxon>Bacillati</taxon>
        <taxon>Actinomycetota</taxon>
        <taxon>Actinomycetes</taxon>
        <taxon>Micromonosporales</taxon>
        <taxon>Micromonosporaceae</taxon>
        <taxon>Rugosimonospora</taxon>
    </lineage>
</organism>
<reference evidence="2" key="1">
    <citation type="submission" date="2021-01" db="EMBL/GenBank/DDBJ databases">
        <title>Whole genome shotgun sequence of Rugosimonospora africana NBRC 104875.</title>
        <authorList>
            <person name="Komaki H."/>
            <person name="Tamura T."/>
        </authorList>
    </citation>
    <scope>NUCLEOTIDE SEQUENCE</scope>
    <source>
        <strain evidence="2">NBRC 104875</strain>
    </source>
</reference>